<dbReference type="PANTHER" id="PTHR45138:SF9">
    <property type="entry name" value="DIGUANYLATE CYCLASE DGCM-RELATED"/>
    <property type="match status" value="1"/>
</dbReference>
<dbReference type="PANTHER" id="PTHR45138">
    <property type="entry name" value="REGULATORY COMPONENTS OF SENSORY TRANSDUCTION SYSTEM"/>
    <property type="match status" value="1"/>
</dbReference>
<sequence>MQESNQVTPLHSSNTAKRKLTRIAIQEDPDLRHKLIHALQTSLDLQALLEIFVKYLGQQVRIGGLSYRHAARGIHLNLGRDNLHHCDYRLITPRDNLGEIRFNRAKRFSEAELACIESLLGTLIYPLRNALQYKDALQAALFDPLTGAGNRVAMDTAVRREMQMSQRYEQPLTLMMIDLDHFKKINDCYGHALGDEVLHEVAQTIMLVARTTDMTFRYGGEEFSVLLSNTDMNGAIIIAERLRDAIEGLDIQQGDQHLTVTASIGLAQLQKDMSAKNLFEQADKALYHAKREGRNRVSTALDLQAAAQA</sequence>
<dbReference type="SUPFAM" id="SSF55073">
    <property type="entry name" value="Nucleotide cyclase"/>
    <property type="match status" value="1"/>
</dbReference>
<dbReference type="Proteomes" id="UP001595840">
    <property type="component" value="Unassembled WGS sequence"/>
</dbReference>
<dbReference type="InterPro" id="IPR050469">
    <property type="entry name" value="Diguanylate_Cyclase"/>
</dbReference>
<evidence type="ECO:0000259" key="3">
    <source>
        <dbReference type="PROSITE" id="PS50887"/>
    </source>
</evidence>
<evidence type="ECO:0000256" key="2">
    <source>
        <dbReference type="ARBA" id="ARBA00034247"/>
    </source>
</evidence>
<evidence type="ECO:0000256" key="1">
    <source>
        <dbReference type="ARBA" id="ARBA00012528"/>
    </source>
</evidence>
<dbReference type="InterPro" id="IPR000160">
    <property type="entry name" value="GGDEF_dom"/>
</dbReference>
<keyword evidence="5" id="KW-1185">Reference proteome</keyword>
<protein>
    <recommendedName>
        <fullName evidence="1">diguanylate cyclase</fullName>
        <ecNumber evidence="1">2.7.7.65</ecNumber>
    </recommendedName>
</protein>
<comment type="caution">
    <text evidence="4">The sequence shown here is derived from an EMBL/GenBank/DDBJ whole genome shotgun (WGS) entry which is preliminary data.</text>
</comment>
<dbReference type="InterPro" id="IPR029787">
    <property type="entry name" value="Nucleotide_cyclase"/>
</dbReference>
<organism evidence="4 5">
    <name type="scientific">Simiduia curdlanivorans</name>
    <dbReference type="NCBI Taxonomy" id="1492769"/>
    <lineage>
        <taxon>Bacteria</taxon>
        <taxon>Pseudomonadati</taxon>
        <taxon>Pseudomonadota</taxon>
        <taxon>Gammaproteobacteria</taxon>
        <taxon>Cellvibrionales</taxon>
        <taxon>Cellvibrionaceae</taxon>
        <taxon>Simiduia</taxon>
    </lineage>
</organism>
<proteinExistence type="predicted"/>
<accession>A0ABV8V1L7</accession>
<dbReference type="RefSeq" id="WP_290263776.1">
    <property type="nucleotide sequence ID" value="NZ_JAUFQG010000006.1"/>
</dbReference>
<reference evidence="5" key="1">
    <citation type="journal article" date="2019" name="Int. J. Syst. Evol. Microbiol.">
        <title>The Global Catalogue of Microorganisms (GCM) 10K type strain sequencing project: providing services to taxonomists for standard genome sequencing and annotation.</title>
        <authorList>
            <consortium name="The Broad Institute Genomics Platform"/>
            <consortium name="The Broad Institute Genome Sequencing Center for Infectious Disease"/>
            <person name="Wu L."/>
            <person name="Ma J."/>
        </authorList>
    </citation>
    <scope>NUCLEOTIDE SEQUENCE [LARGE SCALE GENOMIC DNA]</scope>
    <source>
        <strain evidence="5">CECT 8570</strain>
    </source>
</reference>
<dbReference type="PROSITE" id="PS50887">
    <property type="entry name" value="GGDEF"/>
    <property type="match status" value="1"/>
</dbReference>
<evidence type="ECO:0000313" key="5">
    <source>
        <dbReference type="Proteomes" id="UP001595840"/>
    </source>
</evidence>
<dbReference type="SMART" id="SM00267">
    <property type="entry name" value="GGDEF"/>
    <property type="match status" value="1"/>
</dbReference>
<dbReference type="CDD" id="cd01949">
    <property type="entry name" value="GGDEF"/>
    <property type="match status" value="1"/>
</dbReference>
<name>A0ABV8V1L7_9GAMM</name>
<feature type="domain" description="GGDEF" evidence="3">
    <location>
        <begin position="170"/>
        <end position="302"/>
    </location>
</feature>
<dbReference type="NCBIfam" id="TIGR00254">
    <property type="entry name" value="GGDEF"/>
    <property type="match status" value="1"/>
</dbReference>
<gene>
    <name evidence="4" type="ORF">ACFOX3_05710</name>
</gene>
<dbReference type="Pfam" id="PF00990">
    <property type="entry name" value="GGDEF"/>
    <property type="match status" value="1"/>
</dbReference>
<evidence type="ECO:0000313" key="4">
    <source>
        <dbReference type="EMBL" id="MFC4361789.1"/>
    </source>
</evidence>
<comment type="catalytic activity">
    <reaction evidence="2">
        <text>2 GTP = 3',3'-c-di-GMP + 2 diphosphate</text>
        <dbReference type="Rhea" id="RHEA:24898"/>
        <dbReference type="ChEBI" id="CHEBI:33019"/>
        <dbReference type="ChEBI" id="CHEBI:37565"/>
        <dbReference type="ChEBI" id="CHEBI:58805"/>
        <dbReference type="EC" id="2.7.7.65"/>
    </reaction>
</comment>
<dbReference type="EMBL" id="JBHSCX010000004">
    <property type="protein sequence ID" value="MFC4361789.1"/>
    <property type="molecule type" value="Genomic_DNA"/>
</dbReference>
<dbReference type="EC" id="2.7.7.65" evidence="1"/>
<dbReference type="Gene3D" id="3.30.70.270">
    <property type="match status" value="1"/>
</dbReference>
<dbReference type="InterPro" id="IPR043128">
    <property type="entry name" value="Rev_trsase/Diguanyl_cyclase"/>
</dbReference>